<dbReference type="Gene3D" id="3.90.79.10">
    <property type="entry name" value="Nucleoside Triphosphate Pyrophosphohydrolase"/>
    <property type="match status" value="1"/>
</dbReference>
<dbReference type="InterPro" id="IPR015797">
    <property type="entry name" value="NUDIX_hydrolase-like_dom_sf"/>
</dbReference>
<accession>A0A6A7C7C1</accession>
<dbReference type="Proteomes" id="UP000799421">
    <property type="component" value="Unassembled WGS sequence"/>
</dbReference>
<dbReference type="AlphaFoldDB" id="A0A6A7C7C1"/>
<evidence type="ECO:0000259" key="1">
    <source>
        <dbReference type="PROSITE" id="PS51462"/>
    </source>
</evidence>
<keyword evidence="3" id="KW-1185">Reference proteome</keyword>
<proteinExistence type="predicted"/>
<dbReference type="EMBL" id="MU005962">
    <property type="protein sequence ID" value="KAF2863152.1"/>
    <property type="molecule type" value="Genomic_DNA"/>
</dbReference>
<dbReference type="PROSITE" id="PS51462">
    <property type="entry name" value="NUDIX"/>
    <property type="match status" value="1"/>
</dbReference>
<dbReference type="InterPro" id="IPR031804">
    <property type="entry name" value="DUF4743"/>
</dbReference>
<evidence type="ECO:0000313" key="2">
    <source>
        <dbReference type="EMBL" id="KAF2863152.1"/>
    </source>
</evidence>
<gene>
    <name evidence="2" type="ORF">K470DRAFT_241877</name>
</gene>
<dbReference type="Pfam" id="PF00293">
    <property type="entry name" value="NUDIX"/>
    <property type="match status" value="1"/>
</dbReference>
<dbReference type="Pfam" id="PF15916">
    <property type="entry name" value="DUF4743"/>
    <property type="match status" value="1"/>
</dbReference>
<dbReference type="PANTHER" id="PTHR13622">
    <property type="entry name" value="THIAMIN PYROPHOSPHOKINASE"/>
    <property type="match status" value="1"/>
</dbReference>
<feature type="domain" description="Nudix hydrolase" evidence="1">
    <location>
        <begin position="132"/>
        <end position="280"/>
    </location>
</feature>
<dbReference type="OrthoDB" id="10261522at2759"/>
<dbReference type="PANTHER" id="PTHR13622:SF8">
    <property type="entry name" value="THIAMIN PYROPHOSPHOKINASE 1"/>
    <property type="match status" value="1"/>
</dbReference>
<dbReference type="SUPFAM" id="SSF55811">
    <property type="entry name" value="Nudix"/>
    <property type="match status" value="1"/>
</dbReference>
<protein>
    <recommendedName>
        <fullName evidence="1">Nudix hydrolase domain-containing protein</fullName>
    </recommendedName>
</protein>
<dbReference type="InterPro" id="IPR000086">
    <property type="entry name" value="NUDIX_hydrolase_dom"/>
</dbReference>
<sequence length="313" mass="35052">MPTSPHPKPKTYLDLINECDNFPYTSTNEYYTLHVNNANTPGLGLILPSIAEKISTYLNWTLSRETQTLTLHGPDEASRTRTVHETFTSLREQGSFSILKGWRNELYSIYGADGSVLFKIERAASGLLGVVTYGCHMTCYMKEKGAEYRFWIPRRARTKETYPSMLDNSVAGGIAEGETPFSALVREAEEEASLSEAVVREGTRAAGAVTYFHVRDGRAGGEVGLLQPECQFVYDLDLTGREARLTPGDGEVEGFQLMGLEEVIEALRAGKFKPNCALVMLDFFVRHGIMTDTEEGYLEIVARLHRRLEFPMR</sequence>
<name>A0A6A7C7C1_9PEZI</name>
<evidence type="ECO:0000313" key="3">
    <source>
        <dbReference type="Proteomes" id="UP000799421"/>
    </source>
</evidence>
<organism evidence="2 3">
    <name type="scientific">Piedraia hortae CBS 480.64</name>
    <dbReference type="NCBI Taxonomy" id="1314780"/>
    <lineage>
        <taxon>Eukaryota</taxon>
        <taxon>Fungi</taxon>
        <taxon>Dikarya</taxon>
        <taxon>Ascomycota</taxon>
        <taxon>Pezizomycotina</taxon>
        <taxon>Dothideomycetes</taxon>
        <taxon>Dothideomycetidae</taxon>
        <taxon>Capnodiales</taxon>
        <taxon>Piedraiaceae</taxon>
        <taxon>Piedraia</taxon>
    </lineage>
</organism>
<reference evidence="2" key="1">
    <citation type="journal article" date="2020" name="Stud. Mycol.">
        <title>101 Dothideomycetes genomes: a test case for predicting lifestyles and emergence of pathogens.</title>
        <authorList>
            <person name="Haridas S."/>
            <person name="Albert R."/>
            <person name="Binder M."/>
            <person name="Bloem J."/>
            <person name="Labutti K."/>
            <person name="Salamov A."/>
            <person name="Andreopoulos B."/>
            <person name="Baker S."/>
            <person name="Barry K."/>
            <person name="Bills G."/>
            <person name="Bluhm B."/>
            <person name="Cannon C."/>
            <person name="Castanera R."/>
            <person name="Culley D."/>
            <person name="Daum C."/>
            <person name="Ezra D."/>
            <person name="Gonzalez J."/>
            <person name="Henrissat B."/>
            <person name="Kuo A."/>
            <person name="Liang C."/>
            <person name="Lipzen A."/>
            <person name="Lutzoni F."/>
            <person name="Magnuson J."/>
            <person name="Mondo S."/>
            <person name="Nolan M."/>
            <person name="Ohm R."/>
            <person name="Pangilinan J."/>
            <person name="Park H.-J."/>
            <person name="Ramirez L."/>
            <person name="Alfaro M."/>
            <person name="Sun H."/>
            <person name="Tritt A."/>
            <person name="Yoshinaga Y."/>
            <person name="Zwiers L.-H."/>
            <person name="Turgeon B."/>
            <person name="Goodwin S."/>
            <person name="Spatafora J."/>
            <person name="Crous P."/>
            <person name="Grigoriev I."/>
        </authorList>
    </citation>
    <scope>NUCLEOTIDE SEQUENCE</scope>
    <source>
        <strain evidence="2">CBS 480.64</strain>
    </source>
</reference>
<dbReference type="FunFam" id="3.90.79.10:FF:000019">
    <property type="entry name" value="Thiamin pyrophosphokinase, putative"/>
    <property type="match status" value="1"/>
</dbReference>
<dbReference type="CDD" id="cd03676">
    <property type="entry name" value="NUDIX_Tnr3_like"/>
    <property type="match status" value="1"/>
</dbReference>
<dbReference type="GO" id="GO:0044715">
    <property type="term" value="F:8-oxo-dGDP phosphatase activity"/>
    <property type="evidence" value="ECO:0007669"/>
    <property type="project" value="UniProtKB-ARBA"/>
</dbReference>